<dbReference type="PANTHER" id="PTHR33910:SF1">
    <property type="entry name" value="PROTEIN TRANSLOCASE SUBUNIT SECE"/>
    <property type="match status" value="1"/>
</dbReference>
<comment type="function">
    <text evidence="9">Essential subunit of the Sec protein translocation channel SecYEG. Clamps together the 2 halves of SecY. May contact the channel plug during translocation.</text>
</comment>
<sequence length="82" mass="9353">MTETSGRTATPERPRSPRRRGPFARLSLWTRQVVAELRKVVYPTRKQLLTYTAVVLVFVTIMITVVSLLDLGLGWAMFEIFG</sequence>
<evidence type="ECO:0000256" key="3">
    <source>
        <dbReference type="ARBA" id="ARBA00022475"/>
    </source>
</evidence>
<dbReference type="HAMAP" id="MF_00422">
    <property type="entry name" value="SecE"/>
    <property type="match status" value="1"/>
</dbReference>
<dbReference type="GO" id="GO:0065002">
    <property type="term" value="P:intracellular protein transmembrane transport"/>
    <property type="evidence" value="ECO:0007669"/>
    <property type="project" value="UniProtKB-UniRule"/>
</dbReference>
<evidence type="ECO:0000256" key="5">
    <source>
        <dbReference type="ARBA" id="ARBA00022927"/>
    </source>
</evidence>
<evidence type="ECO:0000256" key="2">
    <source>
        <dbReference type="ARBA" id="ARBA00022448"/>
    </source>
</evidence>
<dbReference type="InterPro" id="IPR005807">
    <property type="entry name" value="SecE_bac"/>
</dbReference>
<name>A0A1H2FM19_9ACTN</name>
<keyword evidence="12" id="KW-1185">Reference proteome</keyword>
<evidence type="ECO:0000256" key="1">
    <source>
        <dbReference type="ARBA" id="ARBA00004370"/>
    </source>
</evidence>
<evidence type="ECO:0000256" key="8">
    <source>
        <dbReference type="ARBA" id="ARBA00023136"/>
    </source>
</evidence>
<dbReference type="PANTHER" id="PTHR33910">
    <property type="entry name" value="PROTEIN TRANSLOCASE SUBUNIT SECE"/>
    <property type="match status" value="1"/>
</dbReference>
<evidence type="ECO:0000256" key="9">
    <source>
        <dbReference type="HAMAP-Rule" id="MF_00422"/>
    </source>
</evidence>
<keyword evidence="6 9" id="KW-1133">Transmembrane helix</keyword>
<reference evidence="12" key="1">
    <citation type="submission" date="2016-10" db="EMBL/GenBank/DDBJ databases">
        <authorList>
            <person name="Varghese N."/>
            <person name="Submissions S."/>
        </authorList>
    </citation>
    <scope>NUCLEOTIDE SEQUENCE [LARGE SCALE GENOMIC DNA]</scope>
    <source>
        <strain evidence="12">DSM 45079</strain>
    </source>
</reference>
<dbReference type="GO" id="GO:0043952">
    <property type="term" value="P:protein transport by the Sec complex"/>
    <property type="evidence" value="ECO:0007669"/>
    <property type="project" value="UniProtKB-UniRule"/>
</dbReference>
<accession>A0A1H2FM19</accession>
<dbReference type="NCBIfam" id="TIGR00964">
    <property type="entry name" value="secE_bact"/>
    <property type="match status" value="1"/>
</dbReference>
<protein>
    <recommendedName>
        <fullName evidence="9">Protein translocase subunit SecE</fullName>
    </recommendedName>
</protein>
<dbReference type="InterPro" id="IPR038379">
    <property type="entry name" value="SecE_sf"/>
</dbReference>
<dbReference type="OrthoDB" id="9805743at2"/>
<keyword evidence="3 9" id="KW-1003">Cell membrane</keyword>
<keyword evidence="5 9" id="KW-0653">Protein transport</keyword>
<dbReference type="Pfam" id="PF00584">
    <property type="entry name" value="SecE"/>
    <property type="match status" value="1"/>
</dbReference>
<evidence type="ECO:0000256" key="6">
    <source>
        <dbReference type="ARBA" id="ARBA00022989"/>
    </source>
</evidence>
<proteinExistence type="inferred from homology"/>
<organism evidence="11 12">
    <name type="scientific">Jiangella alkaliphila</name>
    <dbReference type="NCBI Taxonomy" id="419479"/>
    <lineage>
        <taxon>Bacteria</taxon>
        <taxon>Bacillati</taxon>
        <taxon>Actinomycetota</taxon>
        <taxon>Actinomycetes</taxon>
        <taxon>Jiangellales</taxon>
        <taxon>Jiangellaceae</taxon>
        <taxon>Jiangella</taxon>
    </lineage>
</organism>
<comment type="subcellular location">
    <subcellularLocation>
        <location evidence="9">Cell membrane</location>
        <topology evidence="9">Single-pass membrane protein</topology>
    </subcellularLocation>
    <subcellularLocation>
        <location evidence="1">Membrane</location>
    </subcellularLocation>
</comment>
<dbReference type="GO" id="GO:0006605">
    <property type="term" value="P:protein targeting"/>
    <property type="evidence" value="ECO:0007669"/>
    <property type="project" value="UniProtKB-UniRule"/>
</dbReference>
<keyword evidence="8 9" id="KW-0472">Membrane</keyword>
<dbReference type="Gene3D" id="1.20.5.1030">
    <property type="entry name" value="Preprotein translocase secy subunit"/>
    <property type="match status" value="1"/>
</dbReference>
<dbReference type="Proteomes" id="UP000182977">
    <property type="component" value="Chromosome I"/>
</dbReference>
<evidence type="ECO:0000313" key="12">
    <source>
        <dbReference type="Proteomes" id="UP000182977"/>
    </source>
</evidence>
<dbReference type="AlphaFoldDB" id="A0A1H2FM19"/>
<gene>
    <name evidence="9" type="primary">secE</name>
    <name evidence="11" type="ORF">SAMN04488563_0010</name>
</gene>
<evidence type="ECO:0000256" key="10">
    <source>
        <dbReference type="SAM" id="MobiDB-lite"/>
    </source>
</evidence>
<keyword evidence="4 9" id="KW-0812">Transmembrane</keyword>
<comment type="similarity">
    <text evidence="9">Belongs to the SecE/SEC61-gamma family.</text>
</comment>
<dbReference type="InterPro" id="IPR001901">
    <property type="entry name" value="Translocase_SecE/Sec61-g"/>
</dbReference>
<dbReference type="GO" id="GO:0005886">
    <property type="term" value="C:plasma membrane"/>
    <property type="evidence" value="ECO:0007669"/>
    <property type="project" value="UniProtKB-SubCell"/>
</dbReference>
<evidence type="ECO:0000256" key="7">
    <source>
        <dbReference type="ARBA" id="ARBA00023010"/>
    </source>
</evidence>
<dbReference type="GO" id="GO:0008320">
    <property type="term" value="F:protein transmembrane transporter activity"/>
    <property type="evidence" value="ECO:0007669"/>
    <property type="project" value="UniProtKB-UniRule"/>
</dbReference>
<keyword evidence="2 9" id="KW-0813">Transport</keyword>
<dbReference type="RefSeq" id="WP_046772605.1">
    <property type="nucleotide sequence ID" value="NZ_LBMC01000071.1"/>
</dbReference>
<feature type="transmembrane region" description="Helical" evidence="9">
    <location>
        <begin position="48"/>
        <end position="69"/>
    </location>
</feature>
<feature type="region of interest" description="Disordered" evidence="10">
    <location>
        <begin position="1"/>
        <end position="21"/>
    </location>
</feature>
<evidence type="ECO:0000256" key="4">
    <source>
        <dbReference type="ARBA" id="ARBA00022692"/>
    </source>
</evidence>
<evidence type="ECO:0000313" key="11">
    <source>
        <dbReference type="EMBL" id="SDU08365.1"/>
    </source>
</evidence>
<comment type="subunit">
    <text evidence="9">Component of the Sec protein translocase complex. Heterotrimer consisting of SecY, SecE and SecG subunits. The heterotrimers can form oligomers, although 1 heterotrimer is thought to be able to translocate proteins. Interacts with the ribosome. Interacts with SecDF, and other proteins may be involved. Interacts with SecA.</text>
</comment>
<dbReference type="EMBL" id="LT629791">
    <property type="protein sequence ID" value="SDU08365.1"/>
    <property type="molecule type" value="Genomic_DNA"/>
</dbReference>
<keyword evidence="7 9" id="KW-0811">Translocation</keyword>
<dbReference type="STRING" id="419479.SAMN04488563_0010"/>
<dbReference type="GO" id="GO:0009306">
    <property type="term" value="P:protein secretion"/>
    <property type="evidence" value="ECO:0007669"/>
    <property type="project" value="UniProtKB-UniRule"/>
</dbReference>